<accession>A0AAE9U4U1</accession>
<protein>
    <submittedName>
        <fullName evidence="1">Gp24</fullName>
    </submittedName>
</protein>
<evidence type="ECO:0000313" key="1">
    <source>
        <dbReference type="EMBL" id="VTT23336.1"/>
    </source>
</evidence>
<dbReference type="RefSeq" id="WP_143935328.1">
    <property type="nucleotide sequence ID" value="NZ_CABEIY010000006.1"/>
</dbReference>
<comment type="caution">
    <text evidence="1">The sequence shown here is derived from an EMBL/GenBank/DDBJ whole genome shotgun (WGS) entry which is preliminary data.</text>
</comment>
<sequence length="111" mass="12807">MTKEEELNGVFGWSVKGGEVVRPRHNFPKAVKERADYFLDMIEDGMTFVGLMDCIFADTKPDGYDFGATKDWLPKSKEFREWEYRDSLPSNFDQCEIAVYLIYGDTGSVEE</sequence>
<reference evidence="1 2" key="1">
    <citation type="submission" date="2019-05" db="EMBL/GenBank/DDBJ databases">
        <authorList>
            <consortium name="Pathogen Informatics"/>
        </authorList>
    </citation>
    <scope>NUCLEOTIDE SEQUENCE [LARGE SCALE GENOMIC DNA]</scope>
    <source>
        <strain evidence="1 2">NCTC11557</strain>
    </source>
</reference>
<dbReference type="AlphaFoldDB" id="A0AAE9U4U1"/>
<organism evidence="1 2">
    <name type="scientific">Streptococcus dysgalactiae subsp. equisimilis</name>
    <name type="common">Streptococcus equisimilis</name>
    <dbReference type="NCBI Taxonomy" id="119602"/>
    <lineage>
        <taxon>Bacteria</taxon>
        <taxon>Bacillati</taxon>
        <taxon>Bacillota</taxon>
        <taxon>Bacilli</taxon>
        <taxon>Lactobacillales</taxon>
        <taxon>Streptococcaceae</taxon>
        <taxon>Streptococcus</taxon>
    </lineage>
</organism>
<proteinExistence type="predicted"/>
<name>A0AAE9U4U1_STREQ</name>
<dbReference type="EMBL" id="CABEIY010000006">
    <property type="protein sequence ID" value="VTT23336.1"/>
    <property type="molecule type" value="Genomic_DNA"/>
</dbReference>
<evidence type="ECO:0000313" key="2">
    <source>
        <dbReference type="Proteomes" id="UP000339049"/>
    </source>
</evidence>
<gene>
    <name evidence="1" type="ORF">NCTC11557_00738</name>
</gene>
<dbReference type="Proteomes" id="UP000339049">
    <property type="component" value="Unassembled WGS sequence"/>
</dbReference>